<accession>A0A2H0QVJ0</accession>
<dbReference type="Gene3D" id="3.30.70.100">
    <property type="match status" value="1"/>
</dbReference>
<dbReference type="InterPro" id="IPR011008">
    <property type="entry name" value="Dimeric_a/b-barrel"/>
</dbReference>
<sequence length="121" mass="14376">MATYVDGFVFSVPKDKRNQYKKIAREAKDVWKKFGALDYKECRADDVTPPLVTFTFPKMAKTKEDEEVWFSFIVFKSKKERNEINKKVMAYFDEKYKGKNMPMPFDMKRFAYGGFTTEVEM</sequence>
<name>A0A2H0QVJ0_9BACT</name>
<dbReference type="Proteomes" id="UP000231333">
    <property type="component" value="Unassembled WGS sequence"/>
</dbReference>
<organism evidence="1 2">
    <name type="scientific">Candidatus Zambryskibacteria bacterium CG10_big_fil_rev_8_21_14_0_10_42_12</name>
    <dbReference type="NCBI Taxonomy" id="1975115"/>
    <lineage>
        <taxon>Bacteria</taxon>
        <taxon>Candidatus Zambryskiibacteriota</taxon>
    </lineage>
</organism>
<dbReference type="AlphaFoldDB" id="A0A2H0QVJ0"/>
<dbReference type="PIRSF" id="PIRSF007028">
    <property type="entry name" value="UCP007028"/>
    <property type="match status" value="1"/>
</dbReference>
<proteinExistence type="predicted"/>
<dbReference type="InterPro" id="IPR009874">
    <property type="entry name" value="DUF1428"/>
</dbReference>
<gene>
    <name evidence="1" type="ORF">COV34_01690</name>
</gene>
<comment type="caution">
    <text evidence="1">The sequence shown here is derived from an EMBL/GenBank/DDBJ whole genome shotgun (WGS) entry which is preliminary data.</text>
</comment>
<reference evidence="1 2" key="1">
    <citation type="submission" date="2017-09" db="EMBL/GenBank/DDBJ databases">
        <title>Depth-based differentiation of microbial function through sediment-hosted aquifers and enrichment of novel symbionts in the deep terrestrial subsurface.</title>
        <authorList>
            <person name="Probst A.J."/>
            <person name="Ladd B."/>
            <person name="Jarett J.K."/>
            <person name="Geller-Mcgrath D.E."/>
            <person name="Sieber C.M."/>
            <person name="Emerson J.B."/>
            <person name="Anantharaman K."/>
            <person name="Thomas B.C."/>
            <person name="Malmstrom R."/>
            <person name="Stieglmeier M."/>
            <person name="Klingl A."/>
            <person name="Woyke T."/>
            <person name="Ryan C.M."/>
            <person name="Banfield J.F."/>
        </authorList>
    </citation>
    <scope>NUCLEOTIDE SEQUENCE [LARGE SCALE GENOMIC DNA]</scope>
    <source>
        <strain evidence="1">CG10_big_fil_rev_8_21_14_0_10_42_12</strain>
    </source>
</reference>
<evidence type="ECO:0000313" key="2">
    <source>
        <dbReference type="Proteomes" id="UP000231333"/>
    </source>
</evidence>
<dbReference type="SUPFAM" id="SSF54909">
    <property type="entry name" value="Dimeric alpha+beta barrel"/>
    <property type="match status" value="1"/>
</dbReference>
<evidence type="ECO:0000313" key="1">
    <source>
        <dbReference type="EMBL" id="PIR38300.1"/>
    </source>
</evidence>
<dbReference type="EMBL" id="PCXL01000011">
    <property type="protein sequence ID" value="PIR38300.1"/>
    <property type="molecule type" value="Genomic_DNA"/>
</dbReference>
<dbReference type="Pfam" id="PF07237">
    <property type="entry name" value="DUF1428"/>
    <property type="match status" value="1"/>
</dbReference>
<protein>
    <submittedName>
        <fullName evidence="1">RNA signal recognition particle</fullName>
    </submittedName>
</protein>